<dbReference type="EMBL" id="FXZK01000003">
    <property type="protein sequence ID" value="SMY07879.1"/>
    <property type="molecule type" value="Genomic_DNA"/>
</dbReference>
<protein>
    <submittedName>
        <fullName evidence="3">Transcriptional regulator HU subunit alpha</fullName>
    </submittedName>
</protein>
<organism evidence="3 4">
    <name type="scientific">Flavimaricola marinus</name>
    <dbReference type="NCBI Taxonomy" id="1819565"/>
    <lineage>
        <taxon>Bacteria</taxon>
        <taxon>Pseudomonadati</taxon>
        <taxon>Pseudomonadota</taxon>
        <taxon>Alphaproteobacteria</taxon>
        <taxon>Rhodobacterales</taxon>
        <taxon>Paracoccaceae</taxon>
        <taxon>Flavimaricola</taxon>
    </lineage>
</organism>
<proteinExistence type="inferred from homology"/>
<evidence type="ECO:0000313" key="4">
    <source>
        <dbReference type="Proteomes" id="UP000201613"/>
    </source>
</evidence>
<evidence type="ECO:0000313" key="3">
    <source>
        <dbReference type="EMBL" id="SMY07879.1"/>
    </source>
</evidence>
<dbReference type="InterPro" id="IPR000119">
    <property type="entry name" value="Hist_DNA-bd"/>
</dbReference>
<comment type="similarity">
    <text evidence="1">Belongs to the bacterial histone-like protein family.</text>
</comment>
<dbReference type="GO" id="GO:0030527">
    <property type="term" value="F:structural constituent of chromatin"/>
    <property type="evidence" value="ECO:0007669"/>
    <property type="project" value="InterPro"/>
</dbReference>
<name>A0A238LDW8_9RHOB</name>
<dbReference type="Proteomes" id="UP000201613">
    <property type="component" value="Unassembled WGS sequence"/>
</dbReference>
<dbReference type="SUPFAM" id="SSF47729">
    <property type="entry name" value="IHF-like DNA-binding proteins"/>
    <property type="match status" value="1"/>
</dbReference>
<evidence type="ECO:0000256" key="2">
    <source>
        <dbReference type="ARBA" id="ARBA00023125"/>
    </source>
</evidence>
<sequence>MATKSATSSKTAEVKPVLVASDGAAAEIAPTLKVQVKKKEFLERVVERSGMRRGDAKTAMEATLAILGEALANGEEVNIPPFGKAKVNREKETPRGNAYSLRLVRNRVDLTTQETLAEDGKDS</sequence>
<dbReference type="AlphaFoldDB" id="A0A238LDW8"/>
<accession>A0A238LDW8</accession>
<dbReference type="Gene3D" id="4.10.520.10">
    <property type="entry name" value="IHF-like DNA-binding proteins"/>
    <property type="match status" value="1"/>
</dbReference>
<keyword evidence="4" id="KW-1185">Reference proteome</keyword>
<dbReference type="Pfam" id="PF00216">
    <property type="entry name" value="Bac_DNA_binding"/>
    <property type="match status" value="1"/>
</dbReference>
<dbReference type="InterPro" id="IPR010992">
    <property type="entry name" value="IHF-like_DNA-bd_dom_sf"/>
</dbReference>
<evidence type="ECO:0000256" key="1">
    <source>
        <dbReference type="ARBA" id="ARBA00010529"/>
    </source>
</evidence>
<dbReference type="GO" id="GO:0003677">
    <property type="term" value="F:DNA binding"/>
    <property type="evidence" value="ECO:0007669"/>
    <property type="project" value="UniProtKB-KW"/>
</dbReference>
<dbReference type="RefSeq" id="WP_093992070.1">
    <property type="nucleotide sequence ID" value="NZ_FXZK01000003.1"/>
</dbReference>
<dbReference type="OrthoDB" id="7873474at2"/>
<gene>
    <name evidence="3" type="ORF">LOM8899_02019</name>
</gene>
<reference evidence="4" key="1">
    <citation type="submission" date="2017-05" db="EMBL/GenBank/DDBJ databases">
        <authorList>
            <person name="Rodrigo-Torres L."/>
            <person name="Arahal R. D."/>
            <person name="Lucena T."/>
        </authorList>
    </citation>
    <scope>NUCLEOTIDE SEQUENCE [LARGE SCALE GENOMIC DNA]</scope>
    <source>
        <strain evidence="4">CECT 8899</strain>
    </source>
</reference>
<keyword evidence="2" id="KW-0238">DNA-binding</keyword>